<dbReference type="AlphaFoldDB" id="A0A6B3VWV8"/>
<dbReference type="InterPro" id="IPR020908">
    <property type="entry name" value="UPF0738"/>
</dbReference>
<comment type="caution">
    <text evidence="3">The sequence shown here is derived from an EMBL/GenBank/DDBJ whole genome shotgun (WGS) entry which is preliminary data.</text>
</comment>
<protein>
    <recommendedName>
        <fullName evidence="1">UPF0738 protein G4D64_04540</fullName>
    </recommendedName>
</protein>
<gene>
    <name evidence="3" type="ORF">G4D64_04540</name>
    <name evidence="2" type="ORF">H1Z61_04575</name>
</gene>
<dbReference type="EMBL" id="JAAIWN010000007">
    <property type="protein sequence ID" value="NEY80805.1"/>
    <property type="molecule type" value="Genomic_DNA"/>
</dbReference>
<proteinExistence type="inferred from homology"/>
<dbReference type="Proteomes" id="UP000570010">
    <property type="component" value="Unassembled WGS sequence"/>
</dbReference>
<reference evidence="2 5" key="2">
    <citation type="submission" date="2020-07" db="EMBL/GenBank/DDBJ databases">
        <authorList>
            <person name="Feng H."/>
        </authorList>
    </citation>
    <scope>NUCLEOTIDE SEQUENCE [LARGE SCALE GENOMIC DNA]</scope>
    <source>
        <strain evidence="5">s-12</strain>
        <strain evidence="2">S-12</strain>
    </source>
</reference>
<comment type="similarity">
    <text evidence="1">Belongs to the UPF0738 family.</text>
</comment>
<evidence type="ECO:0000313" key="3">
    <source>
        <dbReference type="EMBL" id="NEY80805.1"/>
    </source>
</evidence>
<name>A0A6B3VWV8_9BACI</name>
<reference evidence="3 4" key="1">
    <citation type="submission" date="2020-02" db="EMBL/GenBank/DDBJ databases">
        <title>Bacillus aquiflavi sp. nov., isolated from yellow water of strong flavor Chinese baijiu in Yibin region of China.</title>
        <authorList>
            <person name="Xie J."/>
        </authorList>
    </citation>
    <scope>NUCLEOTIDE SEQUENCE [LARGE SCALE GENOMIC DNA]</scope>
    <source>
        <strain evidence="3 4">3H-10</strain>
    </source>
</reference>
<sequence>MREKIIINSVSIKDQELNLYSETKQSLTNLKDRGQVLVDSDHFAFIYITENEETFTYIVLHEQIWPELKIALTKNLPVVVVGKDSRLYLNGFHGELNYLIENIKGNSNYGEEMVNKVESLFL</sequence>
<evidence type="ECO:0000313" key="4">
    <source>
        <dbReference type="Proteomes" id="UP000472971"/>
    </source>
</evidence>
<dbReference type="HAMAP" id="MF_01861">
    <property type="entry name" value="UPF0738"/>
    <property type="match status" value="1"/>
</dbReference>
<keyword evidence="4" id="KW-1185">Reference proteome</keyword>
<dbReference type="Proteomes" id="UP000472971">
    <property type="component" value="Unassembled WGS sequence"/>
</dbReference>
<evidence type="ECO:0000313" key="5">
    <source>
        <dbReference type="Proteomes" id="UP000570010"/>
    </source>
</evidence>
<evidence type="ECO:0000256" key="1">
    <source>
        <dbReference type="HAMAP-Rule" id="MF_01861"/>
    </source>
</evidence>
<organism evidence="3 4">
    <name type="scientific">Bacillus aquiflavi</name>
    <dbReference type="NCBI Taxonomy" id="2672567"/>
    <lineage>
        <taxon>Bacteria</taxon>
        <taxon>Bacillati</taxon>
        <taxon>Bacillota</taxon>
        <taxon>Bacilli</taxon>
        <taxon>Bacillales</taxon>
        <taxon>Bacillaceae</taxon>
        <taxon>Bacillus</taxon>
    </lineage>
</organism>
<dbReference type="EMBL" id="JACEIO010000007">
    <property type="protein sequence ID" value="MBA4536437.1"/>
    <property type="molecule type" value="Genomic_DNA"/>
</dbReference>
<dbReference type="Pfam" id="PF19785">
    <property type="entry name" value="UPF0738"/>
    <property type="match status" value="1"/>
</dbReference>
<evidence type="ECO:0000313" key="2">
    <source>
        <dbReference type="EMBL" id="MBA4536437.1"/>
    </source>
</evidence>
<accession>A0A6B3VWV8</accession>
<dbReference type="RefSeq" id="WP_163240573.1">
    <property type="nucleotide sequence ID" value="NZ_CP082780.1"/>
</dbReference>